<dbReference type="Proteomes" id="UP000324222">
    <property type="component" value="Unassembled WGS sequence"/>
</dbReference>
<feature type="chain" id="PRO_5023003491" evidence="2">
    <location>
        <begin position="27"/>
        <end position="123"/>
    </location>
</feature>
<evidence type="ECO:0000313" key="4">
    <source>
        <dbReference type="Proteomes" id="UP000324222"/>
    </source>
</evidence>
<accession>A0A5B7D6X6</accession>
<dbReference type="AlphaFoldDB" id="A0A5B7D6X6"/>
<proteinExistence type="predicted"/>
<dbReference type="EMBL" id="VSRR010000556">
    <property type="protein sequence ID" value="MPC17051.1"/>
    <property type="molecule type" value="Genomic_DNA"/>
</dbReference>
<reference evidence="3 4" key="1">
    <citation type="submission" date="2019-05" db="EMBL/GenBank/DDBJ databases">
        <title>Another draft genome of Portunus trituberculatus and its Hox gene families provides insights of decapod evolution.</title>
        <authorList>
            <person name="Jeong J.-H."/>
            <person name="Song I."/>
            <person name="Kim S."/>
            <person name="Choi T."/>
            <person name="Kim D."/>
            <person name="Ryu S."/>
            <person name="Kim W."/>
        </authorList>
    </citation>
    <scope>NUCLEOTIDE SEQUENCE [LARGE SCALE GENOMIC DNA]</scope>
    <source>
        <tissue evidence="3">Muscle</tissue>
    </source>
</reference>
<evidence type="ECO:0000313" key="3">
    <source>
        <dbReference type="EMBL" id="MPC17051.1"/>
    </source>
</evidence>
<feature type="compositionally biased region" description="Low complexity" evidence="1">
    <location>
        <begin position="99"/>
        <end position="123"/>
    </location>
</feature>
<comment type="caution">
    <text evidence="3">The sequence shown here is derived from an EMBL/GenBank/DDBJ whole genome shotgun (WGS) entry which is preliminary data.</text>
</comment>
<feature type="compositionally biased region" description="Low complexity" evidence="1">
    <location>
        <begin position="71"/>
        <end position="84"/>
    </location>
</feature>
<keyword evidence="2" id="KW-0732">Signal</keyword>
<evidence type="ECO:0000256" key="1">
    <source>
        <dbReference type="SAM" id="MobiDB-lite"/>
    </source>
</evidence>
<gene>
    <name evidence="3" type="ORF">E2C01_009896</name>
</gene>
<feature type="signal peptide" evidence="2">
    <location>
        <begin position="1"/>
        <end position="26"/>
    </location>
</feature>
<feature type="region of interest" description="Disordered" evidence="1">
    <location>
        <begin position="71"/>
        <end position="123"/>
    </location>
</feature>
<sequence length="123" mass="12394">MVIASQSHYVLCQSLLTVLSSMSALAQHTWSFPGAAGRGASQQRLSSSLLLYKKVGGAGGGAAVNALLKDRPPAAAASQPGPSSERSSNLPAPPSLSEALTQQATQSLSLAQSSSSSSLQLAT</sequence>
<organism evidence="3 4">
    <name type="scientific">Portunus trituberculatus</name>
    <name type="common">Swimming crab</name>
    <name type="synonym">Neptunus trituberculatus</name>
    <dbReference type="NCBI Taxonomy" id="210409"/>
    <lineage>
        <taxon>Eukaryota</taxon>
        <taxon>Metazoa</taxon>
        <taxon>Ecdysozoa</taxon>
        <taxon>Arthropoda</taxon>
        <taxon>Crustacea</taxon>
        <taxon>Multicrustacea</taxon>
        <taxon>Malacostraca</taxon>
        <taxon>Eumalacostraca</taxon>
        <taxon>Eucarida</taxon>
        <taxon>Decapoda</taxon>
        <taxon>Pleocyemata</taxon>
        <taxon>Brachyura</taxon>
        <taxon>Eubrachyura</taxon>
        <taxon>Portunoidea</taxon>
        <taxon>Portunidae</taxon>
        <taxon>Portuninae</taxon>
        <taxon>Portunus</taxon>
    </lineage>
</organism>
<protein>
    <submittedName>
        <fullName evidence="3">Uncharacterized protein</fullName>
    </submittedName>
</protein>
<keyword evidence="4" id="KW-1185">Reference proteome</keyword>
<evidence type="ECO:0000256" key="2">
    <source>
        <dbReference type="SAM" id="SignalP"/>
    </source>
</evidence>
<name>A0A5B7D6X6_PORTR</name>